<dbReference type="SMART" id="SM00342">
    <property type="entry name" value="HTH_ARAC"/>
    <property type="match status" value="1"/>
</dbReference>
<keyword evidence="3" id="KW-0804">Transcription</keyword>
<dbReference type="Gene3D" id="1.10.10.60">
    <property type="entry name" value="Homeodomain-like"/>
    <property type="match status" value="2"/>
</dbReference>
<evidence type="ECO:0000259" key="4">
    <source>
        <dbReference type="PROSITE" id="PS01124"/>
    </source>
</evidence>
<comment type="caution">
    <text evidence="5">The sequence shown here is derived from an EMBL/GenBank/DDBJ whole genome shotgun (WGS) entry which is preliminary data.</text>
</comment>
<dbReference type="Proteomes" id="UP001549146">
    <property type="component" value="Unassembled WGS sequence"/>
</dbReference>
<dbReference type="EMBL" id="JBEPMO010000013">
    <property type="protein sequence ID" value="MET3732514.1"/>
    <property type="molecule type" value="Genomic_DNA"/>
</dbReference>
<gene>
    <name evidence="5" type="ORF">ABID46_002103</name>
</gene>
<dbReference type="SUPFAM" id="SSF46689">
    <property type="entry name" value="Homeodomain-like"/>
    <property type="match status" value="2"/>
</dbReference>
<keyword evidence="6" id="KW-1185">Reference proteome</keyword>
<evidence type="ECO:0000256" key="2">
    <source>
        <dbReference type="ARBA" id="ARBA00023125"/>
    </source>
</evidence>
<dbReference type="InterPro" id="IPR018062">
    <property type="entry name" value="HTH_AraC-typ_CS"/>
</dbReference>
<dbReference type="PROSITE" id="PS00041">
    <property type="entry name" value="HTH_ARAC_FAMILY_1"/>
    <property type="match status" value="1"/>
</dbReference>
<dbReference type="RefSeq" id="WP_354509796.1">
    <property type="nucleotide sequence ID" value="NZ_JBEPMO010000013.1"/>
</dbReference>
<protein>
    <submittedName>
        <fullName evidence="5">AraC-like DNA-binding protein</fullName>
    </submittedName>
</protein>
<keyword evidence="2" id="KW-0238">DNA-binding</keyword>
<dbReference type="InterPro" id="IPR009594">
    <property type="entry name" value="Tscrpt_reg_HTH_AraC_N"/>
</dbReference>
<dbReference type="Pfam" id="PF06719">
    <property type="entry name" value="AraC_N"/>
    <property type="match status" value="1"/>
</dbReference>
<dbReference type="PANTHER" id="PTHR46796">
    <property type="entry name" value="HTH-TYPE TRANSCRIPTIONAL ACTIVATOR RHAS-RELATED"/>
    <property type="match status" value="1"/>
</dbReference>
<accession>A0ABV2LVF5</accession>
<sequence>MTYYIDLLSIQTPKHLRKGLENRTRFDCGNIEINIFETFQSSTKVQIQYEGLSISGMIRGKKVVHSKSKGSFDFLPGTTLILPEGKTIFADFPEASEKNPVQCATLLIPHKEMEKQMQYLNEIYPKENGNWELDLTHYHFQNNSALVRAFNEFLGLMERKEQNKALNDLMLKTFLVRMIEAQKAHIEEMHHLQYNQQLYLIKNFIKENLQQPISMETLMEIGNCSKSTVHRMFENFCGKTPGEYILHERMALARNLLLHPDKNISDVSFLSGFSSVSYFSKQFKLHHNCTPGDFVKRFSVS</sequence>
<dbReference type="InterPro" id="IPR009057">
    <property type="entry name" value="Homeodomain-like_sf"/>
</dbReference>
<feature type="domain" description="HTH araC/xylS-type" evidence="4">
    <location>
        <begin position="199"/>
        <end position="297"/>
    </location>
</feature>
<dbReference type="Pfam" id="PF12833">
    <property type="entry name" value="HTH_18"/>
    <property type="match status" value="1"/>
</dbReference>
<dbReference type="PROSITE" id="PS01124">
    <property type="entry name" value="HTH_ARAC_FAMILY_2"/>
    <property type="match status" value="1"/>
</dbReference>
<evidence type="ECO:0000256" key="3">
    <source>
        <dbReference type="ARBA" id="ARBA00023163"/>
    </source>
</evidence>
<evidence type="ECO:0000313" key="6">
    <source>
        <dbReference type="Proteomes" id="UP001549146"/>
    </source>
</evidence>
<dbReference type="InterPro" id="IPR050204">
    <property type="entry name" value="AraC_XylS_family_regulators"/>
</dbReference>
<name>A0ABV2LVF5_9FLAO</name>
<evidence type="ECO:0000256" key="1">
    <source>
        <dbReference type="ARBA" id="ARBA00023015"/>
    </source>
</evidence>
<dbReference type="PANTHER" id="PTHR46796:SF6">
    <property type="entry name" value="ARAC SUBFAMILY"/>
    <property type="match status" value="1"/>
</dbReference>
<evidence type="ECO:0000313" key="5">
    <source>
        <dbReference type="EMBL" id="MET3732514.1"/>
    </source>
</evidence>
<proteinExistence type="predicted"/>
<dbReference type="InterPro" id="IPR018060">
    <property type="entry name" value="HTH_AraC"/>
</dbReference>
<organism evidence="5 6">
    <name type="scientific">Moheibacter stercoris</name>
    <dbReference type="NCBI Taxonomy" id="1628251"/>
    <lineage>
        <taxon>Bacteria</taxon>
        <taxon>Pseudomonadati</taxon>
        <taxon>Bacteroidota</taxon>
        <taxon>Flavobacteriia</taxon>
        <taxon>Flavobacteriales</taxon>
        <taxon>Weeksellaceae</taxon>
        <taxon>Moheibacter</taxon>
    </lineage>
</organism>
<reference evidence="5 6" key="1">
    <citation type="submission" date="2024-06" db="EMBL/GenBank/DDBJ databases">
        <title>Genomic Encyclopedia of Type Strains, Phase IV (KMG-IV): sequencing the most valuable type-strain genomes for metagenomic binning, comparative biology and taxonomic classification.</title>
        <authorList>
            <person name="Goeker M."/>
        </authorList>
    </citation>
    <scope>NUCLEOTIDE SEQUENCE [LARGE SCALE GENOMIC DNA]</scope>
    <source>
        <strain evidence="5 6">DSM 29388</strain>
    </source>
</reference>
<keyword evidence="1" id="KW-0805">Transcription regulation</keyword>